<dbReference type="InterPro" id="IPR009030">
    <property type="entry name" value="Growth_fac_rcpt_cys_sf"/>
</dbReference>
<keyword evidence="2" id="KW-0472">Membrane</keyword>
<keyword evidence="2" id="KW-0812">Transmembrane</keyword>
<evidence type="ECO:0000313" key="4">
    <source>
        <dbReference type="Proteomes" id="UP001295684"/>
    </source>
</evidence>
<comment type="caution">
    <text evidence="3">The sequence shown here is derived from an EMBL/GenBank/DDBJ whole genome shotgun (WGS) entry which is preliminary data.</text>
</comment>
<reference evidence="3" key="1">
    <citation type="submission" date="2023-07" db="EMBL/GenBank/DDBJ databases">
        <authorList>
            <consortium name="AG Swart"/>
            <person name="Singh M."/>
            <person name="Singh A."/>
            <person name="Seah K."/>
            <person name="Emmerich C."/>
        </authorList>
    </citation>
    <scope>NUCLEOTIDE SEQUENCE</scope>
    <source>
        <strain evidence="3">DP1</strain>
    </source>
</reference>
<feature type="transmembrane region" description="Helical" evidence="2">
    <location>
        <begin position="1736"/>
        <end position="1760"/>
    </location>
</feature>
<dbReference type="InterPro" id="IPR011050">
    <property type="entry name" value="Pectin_lyase_fold/virulence"/>
</dbReference>
<feature type="transmembrane region" description="Helical" evidence="2">
    <location>
        <begin position="1649"/>
        <end position="1672"/>
    </location>
</feature>
<dbReference type="PANTHER" id="PTHR11319:SF35">
    <property type="entry name" value="OUTER MEMBRANE PROTEIN PMPC-RELATED"/>
    <property type="match status" value="1"/>
</dbReference>
<organism evidence="3 4">
    <name type="scientific">Euplotes crassus</name>
    <dbReference type="NCBI Taxonomy" id="5936"/>
    <lineage>
        <taxon>Eukaryota</taxon>
        <taxon>Sar</taxon>
        <taxon>Alveolata</taxon>
        <taxon>Ciliophora</taxon>
        <taxon>Intramacronucleata</taxon>
        <taxon>Spirotrichea</taxon>
        <taxon>Hypotrichia</taxon>
        <taxon>Euplotida</taxon>
        <taxon>Euplotidae</taxon>
        <taxon>Moneuplotes</taxon>
    </lineage>
</organism>
<feature type="transmembrane region" description="Helical" evidence="2">
    <location>
        <begin position="1843"/>
        <end position="1861"/>
    </location>
</feature>
<dbReference type="SMART" id="SM00261">
    <property type="entry name" value="FU"/>
    <property type="match status" value="2"/>
</dbReference>
<dbReference type="Proteomes" id="UP001295684">
    <property type="component" value="Unassembled WGS sequence"/>
</dbReference>
<evidence type="ECO:0000313" key="3">
    <source>
        <dbReference type="EMBL" id="CAI2368933.1"/>
    </source>
</evidence>
<sequence length="2043" mass="230088">MNTPIVQKWASKRLMIVVLNFTLICQAFILVRDKCFEGYFKNGEFCEPCDSSCKRCDGPGRCTGCEDYMELNQATFLCESCPQGYYYDVVTMMCKHCNGSCNGACKAQKICLDCPEGTVLELNTFQCVDPSDYINNKPFSKGVILESPELNLSPVTRNFKDEYIIEYYIDIYSEQPLELGTLEYPYRSFKAVSYEILTFYSHTSISVVIYTKDAYLQDDTNIYVNMTSVTVLPHPKWKNVLNPPVLIPTQVPQTEFPSKTLFHLLGTTELPIETAMSSGGLSEYEAALHEIGKITILPIQTSFIMKNINIYREEKTPDLGFILIYCGNINSKTLHIENVNLNITGSFVQTRRPLNAIIKSVKADLVRLMNFYDASLENCNYPEADLTTTLVFDNFSFVNSNILNGRAPQSIINLSGPENITATNIDCRNWFTLKSGDHRCFAYRTISNCIPQDSLLQQVTVVGVSNDLIADNSNYYAANVMRTDIPHYRNIHQHIEKYTAENSVINSFKTYFAVLSSMMDSWVFKDATFTNCTSTAPFVSTRFANWAVNENITFKNIPKCSGPLIESIGAIDVTVKDIYIQNYTSDKYGSFPAIDIRSLSNSTTTIQNISAIDCILYGNSLISQMNNLKEIRIQDGYYHNVRLETSAALIHLYDADDFLVSNQKIVSSHSLHQNEKSIFLEISSINVQESNYSVIENITFEDSSLGAIKVGSLHGSTDQAKVLNLDQITYSDCYIFHSGSLISTEGMISSSLYEIRMNSIIFENVTYYSWGDLISFGHQLSVPAVVTNLTLIEVKSGKINAESFNSIFPDLKTSVNFEGVYVKNASVTKMSLIRTDFNCVLKIINSSFSNIHSTYLGSGIFDTGHNSLIIIQNTLFKDNLAISSSIFKIKDDSEVQCTSCTVTNNFAASSGVISTESNGKFEFINSKIYLNYAIQNPIGLLYGLNKVSVFSNCEIYQNEVVKTSELLLEFTNCSKFCHMSDSLKEYLTTFIHSNIIKSQAAVQILFGSLEISNGTKIYNQQEFISASDSLVTILNSTISNTEILHYQSVGYNSKFIFRDVQIINVTQPDNRGLILASSSSEFEASNLTFKNSNTHLFLIQDSSAKLKQIHFQNISNANYLIDFIRSTWVSLDDIEIPSGLDIAEQYFHFKDSEGTELMNIDASGLKRPLIKAQNSHFNLIYNLSISNSLEIVEFIDSDIVNMTQCYFENNGDKSTLIGGALVFHNTVMKIENSSFIGNTAISGGAISFQCSSTDRCKLQIINSSFCNNLAVSKGGAIYYDYSPPLLSGVVFSNNSAPYGDNLASYPYCIGFEGYQCNQCEPLSNLTSGILSETPLKLAIYDHEHQIVNLVNSSQLLITSIDTNQGQVAGDNNAIIRNGVATFSDIWFIAKPGSDFVRFKITSKMLDKEKLLAVYNKTTTAKECNTNFRYCQPGERQYKNKCEICSAGTFSLKWNSTECDKCIDNVACRGGAELSVSSGYWRRTSNSTMIVKCLNQEACEGGYVQNFTSPINCKEGYEGPLCSKCSIIGDVKYQRQNEFGCAKCPSVEFTAVLLVFKAILAIAYFMIIIGINVRRTEESELSVLLRLFTNYIQLIMTSLSMSSNFPQLDSYFVTSIDIIGGSSTVLLSFDCLFPGYEITGPFRSNAVFKLFLLVILPLLIFVPISIFWIILYWTNKKFGKNLAKNLIVSFICIIFLLHPRLTQEGINIWRCMEIDNGVKVARFDMDIQCYSMTHIKYCLLISAPILIIWVITMPVIAFVILCANRAKEEDHKVKEYLLLLHQGLTNKCIYWEFVKTLRKFLLAACLLLDEKARLGVASVLLIISSRIQLWLKPYKYDENNEIEYLEISCGAVVIMAAYVYTMEAQIEALNILTVSLVVVINFVFILRCCYLMCYSYQEKHRILFLLSRFFGCLLCIRMKKEQENKNLADSRISESPKIPIIPRNKAHKKQRKRRRVKRRYKKKYSKFISKLPKIAISKKQLHPKPWDSFSSYSPSDPFHAPTTTPFKIPPSSTPQPSFQSQIRAPAITHVHFNLPPSISSPRRT</sequence>
<dbReference type="EMBL" id="CAMPGE010010078">
    <property type="protein sequence ID" value="CAI2368933.1"/>
    <property type="molecule type" value="Genomic_DNA"/>
</dbReference>
<feature type="transmembrane region" description="Helical" evidence="2">
    <location>
        <begin position="1867"/>
        <end position="1889"/>
    </location>
</feature>
<feature type="region of interest" description="Disordered" evidence="1">
    <location>
        <begin position="1996"/>
        <end position="2025"/>
    </location>
</feature>
<evidence type="ECO:0000256" key="1">
    <source>
        <dbReference type="SAM" id="MobiDB-lite"/>
    </source>
</evidence>
<feature type="transmembrane region" description="Helical" evidence="2">
    <location>
        <begin position="1684"/>
        <end position="1701"/>
    </location>
</feature>
<gene>
    <name evidence="3" type="ORF">ECRASSUSDP1_LOCUS10229</name>
</gene>
<feature type="transmembrane region" description="Helical" evidence="2">
    <location>
        <begin position="1548"/>
        <end position="1570"/>
    </location>
</feature>
<dbReference type="Gene3D" id="2.10.220.10">
    <property type="entry name" value="Hormone Receptor, Insulin-like Growth Factor Receptor 1, Chain A, domain 2"/>
    <property type="match status" value="1"/>
</dbReference>
<keyword evidence="2" id="KW-1133">Transmembrane helix</keyword>
<proteinExistence type="predicted"/>
<protein>
    <submittedName>
        <fullName evidence="3">Uncharacterized protein</fullName>
    </submittedName>
</protein>
<dbReference type="SUPFAM" id="SSF57184">
    <property type="entry name" value="Growth factor receptor domain"/>
    <property type="match status" value="2"/>
</dbReference>
<accession>A0AAD1UGI0</accession>
<keyword evidence="4" id="KW-1185">Reference proteome</keyword>
<feature type="transmembrane region" description="Helical" evidence="2">
    <location>
        <begin position="12"/>
        <end position="31"/>
    </location>
</feature>
<dbReference type="CDD" id="cd00064">
    <property type="entry name" value="FU"/>
    <property type="match status" value="1"/>
</dbReference>
<evidence type="ECO:0000256" key="2">
    <source>
        <dbReference type="SAM" id="Phobius"/>
    </source>
</evidence>
<dbReference type="PANTHER" id="PTHR11319">
    <property type="entry name" value="G PROTEIN-COUPLED RECEPTOR-RELATED"/>
    <property type="match status" value="1"/>
</dbReference>
<dbReference type="SUPFAM" id="SSF51126">
    <property type="entry name" value="Pectin lyase-like"/>
    <property type="match status" value="2"/>
</dbReference>
<dbReference type="InterPro" id="IPR006212">
    <property type="entry name" value="Furin_repeat"/>
</dbReference>
<feature type="transmembrane region" description="Helical" evidence="2">
    <location>
        <begin position="1582"/>
        <end position="1604"/>
    </location>
</feature>
<name>A0AAD1UGI0_EUPCR</name>